<gene>
    <name evidence="2" type="ORF">N5C08_01580</name>
</gene>
<dbReference type="Pfam" id="PF24390">
    <property type="entry name" value="PRTase-CE"/>
    <property type="match status" value="1"/>
</dbReference>
<dbReference type="InterPro" id="IPR056920">
    <property type="entry name" value="PRTase-CE"/>
</dbReference>
<dbReference type="RefSeq" id="WP_261744557.1">
    <property type="nucleotide sequence ID" value="NZ_CP104557.1"/>
</dbReference>
<proteinExistence type="predicted"/>
<keyword evidence="3" id="KW-1185">Reference proteome</keyword>
<reference evidence="2" key="1">
    <citation type="submission" date="2022-09" db="EMBL/GenBank/DDBJ databases">
        <title>Complete genome sequence of Pseudomonas promysalinigenes strain RL-WG26, a newly isolated PGPR with the potential for plant salinity stress alleviation.</title>
        <authorList>
            <person name="Ren L."/>
            <person name="Wang G."/>
            <person name="Hu H."/>
        </authorList>
    </citation>
    <scope>NUCLEOTIDE SEQUENCE</scope>
    <source>
        <strain evidence="2">RL-WG26</strain>
    </source>
</reference>
<dbReference type="Proteomes" id="UP001064504">
    <property type="component" value="Chromosome"/>
</dbReference>
<accession>A0ABY6ALU8</accession>
<sequence>MPERQVLIAQLLAIMIDYKQGSIDEPDEAHVERWLAQFDEDVQLDVLRETVHVLEQTYFSKDKVEEIFSGLIYDEDFGDDAAGFWSEACLLDIQQGGNSQSDLVRMFSRLVAEELDEEVSVNSCNATSYFYLDDAVFSGNRLLADVTAWINDSAPRSAELYIVAIAMHSYGKFNVGRRLDQVIAESGKNIRYHWKCVIEFEDRLRYNSDSDVLRPKSAPDNQDVTNYISEMSRAPEYRVGNSRGGHAIFSSAVGRNLIEQQFLIAGAKIRRICPNLPARHRPLGYNSLEMLGFGSMFVTYRNCPNNAPLALWVGDPWYPLFPRSTNADAAVNRLLRW</sequence>
<evidence type="ECO:0000313" key="3">
    <source>
        <dbReference type="Proteomes" id="UP001064504"/>
    </source>
</evidence>
<protein>
    <recommendedName>
        <fullName evidence="1">PRTase-CE domain-containing protein</fullName>
    </recommendedName>
</protein>
<evidence type="ECO:0000313" key="2">
    <source>
        <dbReference type="EMBL" id="UXH40273.1"/>
    </source>
</evidence>
<dbReference type="EMBL" id="CP104557">
    <property type="protein sequence ID" value="UXH40273.1"/>
    <property type="molecule type" value="Genomic_DNA"/>
</dbReference>
<organism evidence="2 3">
    <name type="scientific">Pseudomonas promysalinigenes</name>
    <dbReference type="NCBI Taxonomy" id="485898"/>
    <lineage>
        <taxon>Bacteria</taxon>
        <taxon>Pseudomonadati</taxon>
        <taxon>Pseudomonadota</taxon>
        <taxon>Gammaproteobacteria</taxon>
        <taxon>Pseudomonadales</taxon>
        <taxon>Pseudomonadaceae</taxon>
        <taxon>Pseudomonas</taxon>
    </lineage>
</organism>
<name>A0ABY6ALU8_9PSED</name>
<feature type="domain" description="PRTase-CE" evidence="1">
    <location>
        <begin position="31"/>
        <end position="323"/>
    </location>
</feature>
<evidence type="ECO:0000259" key="1">
    <source>
        <dbReference type="Pfam" id="PF24390"/>
    </source>
</evidence>